<dbReference type="GO" id="GO:0046872">
    <property type="term" value="F:metal ion binding"/>
    <property type="evidence" value="ECO:0007669"/>
    <property type="project" value="UniProtKB-KW"/>
</dbReference>
<dbReference type="GO" id="GO:0031419">
    <property type="term" value="F:cobalamin binding"/>
    <property type="evidence" value="ECO:0007669"/>
    <property type="project" value="InterPro"/>
</dbReference>
<dbReference type="InterPro" id="IPR007197">
    <property type="entry name" value="rSAM"/>
</dbReference>
<dbReference type="InterPro" id="IPR058240">
    <property type="entry name" value="rSAM_sf"/>
</dbReference>
<keyword evidence="3" id="KW-0808">Transferase</keyword>
<evidence type="ECO:0000313" key="10">
    <source>
        <dbReference type="EMBL" id="MBZ0156498.1"/>
    </source>
</evidence>
<evidence type="ECO:0000256" key="1">
    <source>
        <dbReference type="ARBA" id="ARBA00001966"/>
    </source>
</evidence>
<evidence type="ECO:0000256" key="2">
    <source>
        <dbReference type="ARBA" id="ARBA00022603"/>
    </source>
</evidence>
<proteinExistence type="predicted"/>
<keyword evidence="5" id="KW-0479">Metal-binding</keyword>
<evidence type="ECO:0000256" key="5">
    <source>
        <dbReference type="ARBA" id="ARBA00022723"/>
    </source>
</evidence>
<keyword evidence="4" id="KW-0949">S-adenosyl-L-methionine</keyword>
<dbReference type="InterPro" id="IPR006638">
    <property type="entry name" value="Elp3/MiaA/NifB-like_rSAM"/>
</dbReference>
<dbReference type="Pfam" id="PF02310">
    <property type="entry name" value="B12-binding"/>
    <property type="match status" value="1"/>
</dbReference>
<keyword evidence="7" id="KW-0411">Iron-sulfur</keyword>
<dbReference type="InterPro" id="IPR006158">
    <property type="entry name" value="Cobalamin-bd"/>
</dbReference>
<evidence type="ECO:0000256" key="6">
    <source>
        <dbReference type="ARBA" id="ARBA00023004"/>
    </source>
</evidence>
<organism evidence="10 11">
    <name type="scientific">Candidatus Nitrobium versatile</name>
    <dbReference type="NCBI Taxonomy" id="2884831"/>
    <lineage>
        <taxon>Bacteria</taxon>
        <taxon>Pseudomonadati</taxon>
        <taxon>Nitrospirota</taxon>
        <taxon>Nitrospiria</taxon>
        <taxon>Nitrospirales</taxon>
        <taxon>Nitrospiraceae</taxon>
        <taxon>Candidatus Nitrobium</taxon>
    </lineage>
</organism>
<dbReference type="Proteomes" id="UP000705867">
    <property type="component" value="Unassembled WGS sequence"/>
</dbReference>
<dbReference type="PANTHER" id="PTHR43409">
    <property type="entry name" value="ANAEROBIC MAGNESIUM-PROTOPORPHYRIN IX MONOMETHYL ESTER CYCLASE-RELATED"/>
    <property type="match status" value="1"/>
</dbReference>
<dbReference type="SUPFAM" id="SSF102114">
    <property type="entry name" value="Radical SAM enzymes"/>
    <property type="match status" value="1"/>
</dbReference>
<evidence type="ECO:0000259" key="9">
    <source>
        <dbReference type="PROSITE" id="PS51918"/>
    </source>
</evidence>
<dbReference type="GO" id="GO:0051539">
    <property type="term" value="F:4 iron, 4 sulfur cluster binding"/>
    <property type="evidence" value="ECO:0007669"/>
    <property type="project" value="UniProtKB-KW"/>
</dbReference>
<reference evidence="10" key="2">
    <citation type="submission" date="2021-08" db="EMBL/GenBank/DDBJ databases">
        <authorList>
            <person name="Dalcin Martins P."/>
        </authorList>
    </citation>
    <scope>NUCLEOTIDE SEQUENCE</scope>
    <source>
        <strain evidence="10">MAG_39</strain>
    </source>
</reference>
<dbReference type="GO" id="GO:0003824">
    <property type="term" value="F:catalytic activity"/>
    <property type="evidence" value="ECO:0007669"/>
    <property type="project" value="InterPro"/>
</dbReference>
<dbReference type="PROSITE" id="PS51332">
    <property type="entry name" value="B12_BINDING"/>
    <property type="match status" value="1"/>
</dbReference>
<dbReference type="SFLD" id="SFLDS00029">
    <property type="entry name" value="Radical_SAM"/>
    <property type="match status" value="1"/>
</dbReference>
<evidence type="ECO:0000259" key="8">
    <source>
        <dbReference type="PROSITE" id="PS51332"/>
    </source>
</evidence>
<protein>
    <submittedName>
        <fullName evidence="10">B12-binding domain-containing radical SAM protein</fullName>
    </submittedName>
</protein>
<dbReference type="SFLD" id="SFLDG01123">
    <property type="entry name" value="methyltransferase_(Class_B)"/>
    <property type="match status" value="1"/>
</dbReference>
<comment type="cofactor">
    <cofactor evidence="1">
        <name>[4Fe-4S] cluster</name>
        <dbReference type="ChEBI" id="CHEBI:49883"/>
    </cofactor>
</comment>
<name>A0A953M1Z8_9BACT</name>
<feature type="domain" description="Radical SAM core" evidence="9">
    <location>
        <begin position="175"/>
        <end position="395"/>
    </location>
</feature>
<dbReference type="Gene3D" id="3.80.30.20">
    <property type="entry name" value="tm_1862 like domain"/>
    <property type="match status" value="1"/>
</dbReference>
<evidence type="ECO:0000256" key="7">
    <source>
        <dbReference type="ARBA" id="ARBA00023014"/>
    </source>
</evidence>
<evidence type="ECO:0000256" key="3">
    <source>
        <dbReference type="ARBA" id="ARBA00022679"/>
    </source>
</evidence>
<dbReference type="GO" id="GO:0005829">
    <property type="term" value="C:cytosol"/>
    <property type="evidence" value="ECO:0007669"/>
    <property type="project" value="TreeGrafter"/>
</dbReference>
<dbReference type="SMART" id="SM00729">
    <property type="entry name" value="Elp3"/>
    <property type="match status" value="1"/>
</dbReference>
<dbReference type="PANTHER" id="PTHR43409:SF7">
    <property type="entry name" value="BLL1977 PROTEIN"/>
    <property type="match status" value="1"/>
</dbReference>
<comment type="caution">
    <text evidence="10">The sequence shown here is derived from an EMBL/GenBank/DDBJ whole genome shotgun (WGS) entry which is preliminary data.</text>
</comment>
<gene>
    <name evidence="10" type="ORF">K8I29_09865</name>
</gene>
<dbReference type="CDD" id="cd01335">
    <property type="entry name" value="Radical_SAM"/>
    <property type="match status" value="1"/>
</dbReference>
<feature type="domain" description="B12-binding" evidence="8">
    <location>
        <begin position="5"/>
        <end position="134"/>
    </location>
</feature>
<dbReference type="AlphaFoldDB" id="A0A953M1Z8"/>
<dbReference type="InterPro" id="IPR023404">
    <property type="entry name" value="rSAM_horseshoe"/>
</dbReference>
<dbReference type="InterPro" id="IPR051198">
    <property type="entry name" value="BchE-like"/>
</dbReference>
<dbReference type="CDD" id="cd02068">
    <property type="entry name" value="radical_SAM_B12_BD"/>
    <property type="match status" value="1"/>
</dbReference>
<reference evidence="10" key="1">
    <citation type="journal article" date="2021" name="bioRxiv">
        <title>Unraveling nitrogen, sulfur and carbon metabolic pathways and microbial community transcriptional responses to substrate deprivation and toxicity stresses in a bioreactor mimicking anoxic brackish coastal sediment conditions.</title>
        <authorList>
            <person name="Martins P.D."/>
            <person name="Echeveste M.J."/>
            <person name="Arshad A."/>
            <person name="Kurth J."/>
            <person name="Ouboter H."/>
            <person name="Jetten M.S.M."/>
            <person name="Welte C.U."/>
        </authorList>
    </citation>
    <scope>NUCLEOTIDE SEQUENCE</scope>
    <source>
        <strain evidence="10">MAG_39</strain>
    </source>
</reference>
<evidence type="ECO:0000313" key="11">
    <source>
        <dbReference type="Proteomes" id="UP000705867"/>
    </source>
</evidence>
<dbReference type="SFLD" id="SFLDG01082">
    <property type="entry name" value="B12-binding_domain_containing"/>
    <property type="match status" value="1"/>
</dbReference>
<accession>A0A953M1Z8</accession>
<evidence type="ECO:0000256" key="4">
    <source>
        <dbReference type="ARBA" id="ARBA00022691"/>
    </source>
</evidence>
<sequence length="464" mass="52229">MRVETVSFLEVKSPGAHIFSKFPIPRLGSVLLSTILRNKGLTVRVFIENVAEPDWTFVENSDLVCISTITSTAVRAYELADSLRSRGSVVVMGGAHPTFMPEEALSHADYVVRGEGDETLPELIDSLRSGKPQLHSLPGVSFRDGSGGIVHTPPRPLLDAMDSLPTPDFSLVWGWKPANTYPISTSRGCPFNCKFCSVIQLFGRRYRFRSVESALGEIRHAASVSRATLFFVDDNFTANRDRAKAILRGMIRDGIKTNWSAQVRTDIARDDELLRLMADSGCHTLYIGFESVNPETLKLYEKKQSLGEIIHCIRRVKEHGMHIHGMFVLGADTDSVDTVRSTEDFARSLSIDTIQFMILTPLPGTPVFIEMEREGRLLHTDWSKYDVHHVVFRPALMSLEALQFETLKAMGRFYSWKYILRHCAKFDFHYAAIGLYGHWAVRSALVRARAYIEDMSLVPHPYAC</sequence>
<dbReference type="PROSITE" id="PS51918">
    <property type="entry name" value="RADICAL_SAM"/>
    <property type="match status" value="1"/>
</dbReference>
<dbReference type="Gene3D" id="3.40.50.280">
    <property type="entry name" value="Cobalamin-binding domain"/>
    <property type="match status" value="1"/>
</dbReference>
<dbReference type="EMBL" id="JAIOIV010000076">
    <property type="protein sequence ID" value="MBZ0156498.1"/>
    <property type="molecule type" value="Genomic_DNA"/>
</dbReference>
<dbReference type="InterPro" id="IPR034466">
    <property type="entry name" value="Methyltransferase_Class_B"/>
</dbReference>
<dbReference type="Pfam" id="PF04055">
    <property type="entry name" value="Radical_SAM"/>
    <property type="match status" value="1"/>
</dbReference>
<keyword evidence="2" id="KW-0489">Methyltransferase</keyword>
<keyword evidence="6" id="KW-0408">Iron</keyword>